<reference evidence="3" key="1">
    <citation type="submission" date="2020-08" db="EMBL/GenBank/DDBJ databases">
        <title>Novel species isolated from subtropical streams in China.</title>
        <authorList>
            <person name="Lu H."/>
        </authorList>
    </citation>
    <scope>NUCLEOTIDE SEQUENCE</scope>
    <source>
        <strain evidence="3">CY7W</strain>
    </source>
</reference>
<dbReference type="PANTHER" id="PTHR45138">
    <property type="entry name" value="REGULATORY COMPONENTS OF SENSORY TRANSDUCTION SYSTEM"/>
    <property type="match status" value="1"/>
</dbReference>
<dbReference type="InterPro" id="IPR029787">
    <property type="entry name" value="Nucleotide_cyclase"/>
</dbReference>
<dbReference type="Gene3D" id="3.30.450.40">
    <property type="match status" value="1"/>
</dbReference>
<dbReference type="SUPFAM" id="SSF55073">
    <property type="entry name" value="Nucleotide cyclase"/>
    <property type="match status" value="1"/>
</dbReference>
<dbReference type="AlphaFoldDB" id="A0A923I2U6"/>
<accession>A0A923I2U6</accession>
<dbReference type="PROSITE" id="PS50887">
    <property type="entry name" value="GGDEF"/>
    <property type="match status" value="1"/>
</dbReference>
<evidence type="ECO:0000313" key="3">
    <source>
        <dbReference type="EMBL" id="MBC3935472.1"/>
    </source>
</evidence>
<dbReference type="SUPFAM" id="SSF55781">
    <property type="entry name" value="GAF domain-like"/>
    <property type="match status" value="1"/>
</dbReference>
<dbReference type="InterPro" id="IPR029016">
    <property type="entry name" value="GAF-like_dom_sf"/>
</dbReference>
<dbReference type="GO" id="GO:0043709">
    <property type="term" value="P:cell adhesion involved in single-species biofilm formation"/>
    <property type="evidence" value="ECO:0007669"/>
    <property type="project" value="TreeGrafter"/>
</dbReference>
<dbReference type="GO" id="GO:1902201">
    <property type="term" value="P:negative regulation of bacterial-type flagellum-dependent cell motility"/>
    <property type="evidence" value="ECO:0007669"/>
    <property type="project" value="TreeGrafter"/>
</dbReference>
<dbReference type="InterPro" id="IPR050469">
    <property type="entry name" value="Diguanylate_Cyclase"/>
</dbReference>
<dbReference type="RefSeq" id="WP_186881044.1">
    <property type="nucleotide sequence ID" value="NZ_JACOGG010000007.1"/>
</dbReference>
<evidence type="ECO:0000313" key="4">
    <source>
        <dbReference type="Proteomes" id="UP000612361"/>
    </source>
</evidence>
<dbReference type="NCBIfam" id="TIGR00254">
    <property type="entry name" value="GGDEF"/>
    <property type="match status" value="1"/>
</dbReference>
<evidence type="ECO:0000259" key="2">
    <source>
        <dbReference type="PROSITE" id="PS50887"/>
    </source>
</evidence>
<name>A0A923I2U6_9BURK</name>
<keyword evidence="4" id="KW-1185">Reference proteome</keyword>
<dbReference type="EMBL" id="JACOGG010000007">
    <property type="protein sequence ID" value="MBC3935472.1"/>
    <property type="molecule type" value="Genomic_DNA"/>
</dbReference>
<comment type="caution">
    <text evidence="3">The sequence shown here is derived from an EMBL/GenBank/DDBJ whole genome shotgun (WGS) entry which is preliminary data.</text>
</comment>
<feature type="domain" description="GGDEF" evidence="2">
    <location>
        <begin position="208"/>
        <end position="342"/>
    </location>
</feature>
<dbReference type="PANTHER" id="PTHR45138:SF24">
    <property type="entry name" value="DIGUANYLATE CYCLASE DGCC-RELATED"/>
    <property type="match status" value="1"/>
</dbReference>
<dbReference type="GO" id="GO:0005886">
    <property type="term" value="C:plasma membrane"/>
    <property type="evidence" value="ECO:0007669"/>
    <property type="project" value="TreeGrafter"/>
</dbReference>
<dbReference type="InterPro" id="IPR003018">
    <property type="entry name" value="GAF"/>
</dbReference>
<protein>
    <recommendedName>
        <fullName evidence="1">diguanylate cyclase</fullName>
        <ecNumber evidence="1">2.7.7.65</ecNumber>
    </recommendedName>
</protein>
<dbReference type="Proteomes" id="UP000612361">
    <property type="component" value="Unassembled WGS sequence"/>
</dbReference>
<evidence type="ECO:0000256" key="1">
    <source>
        <dbReference type="ARBA" id="ARBA00012528"/>
    </source>
</evidence>
<dbReference type="Gene3D" id="3.30.70.270">
    <property type="match status" value="1"/>
</dbReference>
<sequence length="349" mass="38220">MSASVGGFHSTGIRQLQAGVERLTSEKFDTRIARFERLGLQLFSVANCFVSFGQLSGRSGGNEKSITEMEALFCDGIPCTDEILVIPDLNHHPEFAQSRFVAGPPFIRFFASHPVYAQDGQLAGCLRLVDYQPRQLDESQRLLLTDLAALIENELALGVMLQTHNELLKQNRVLKREAMIDPLLGTWNKSAIIRSLSIEMERCAKAQKPLSLLFAYPDQIDHIRAAYGLAATDQLLIRVVSRVRSCIRPFDALGRFGSDQLLIVLPGASHLVAFAVAERIRIAVMAHPEWVGDAEKNLTVCSGVVSTDTFPEADPEALISLAEKALLSARTAGNNSVVQAAPAQPDMII</sequence>
<dbReference type="CDD" id="cd01949">
    <property type="entry name" value="GGDEF"/>
    <property type="match status" value="1"/>
</dbReference>
<proteinExistence type="predicted"/>
<dbReference type="InterPro" id="IPR000160">
    <property type="entry name" value="GGDEF_dom"/>
</dbReference>
<gene>
    <name evidence="3" type="ORF">H8K47_08870</name>
</gene>
<dbReference type="SMART" id="SM00267">
    <property type="entry name" value="GGDEF"/>
    <property type="match status" value="1"/>
</dbReference>
<dbReference type="InterPro" id="IPR043128">
    <property type="entry name" value="Rev_trsase/Diguanyl_cyclase"/>
</dbReference>
<organism evidence="3 4">
    <name type="scientific">Undibacterium rugosum</name>
    <dbReference type="NCBI Taxonomy" id="2762291"/>
    <lineage>
        <taxon>Bacteria</taxon>
        <taxon>Pseudomonadati</taxon>
        <taxon>Pseudomonadota</taxon>
        <taxon>Betaproteobacteria</taxon>
        <taxon>Burkholderiales</taxon>
        <taxon>Oxalobacteraceae</taxon>
        <taxon>Undibacterium</taxon>
    </lineage>
</organism>
<dbReference type="SMART" id="SM00065">
    <property type="entry name" value="GAF"/>
    <property type="match status" value="1"/>
</dbReference>
<dbReference type="Pfam" id="PF00990">
    <property type="entry name" value="GGDEF"/>
    <property type="match status" value="1"/>
</dbReference>
<dbReference type="EC" id="2.7.7.65" evidence="1"/>
<dbReference type="GO" id="GO:0052621">
    <property type="term" value="F:diguanylate cyclase activity"/>
    <property type="evidence" value="ECO:0007669"/>
    <property type="project" value="UniProtKB-EC"/>
</dbReference>